<dbReference type="RefSeq" id="WP_311953832.1">
    <property type="nucleotide sequence ID" value="NZ_JAVLVU010000001.1"/>
</dbReference>
<evidence type="ECO:0000313" key="9">
    <source>
        <dbReference type="Proteomes" id="UP001258315"/>
    </source>
</evidence>
<evidence type="ECO:0000256" key="4">
    <source>
        <dbReference type="ARBA" id="ARBA00023136"/>
    </source>
</evidence>
<feature type="domain" description="SusD-like N-terminal" evidence="7">
    <location>
        <begin position="58"/>
        <end position="206"/>
    </location>
</feature>
<evidence type="ECO:0000256" key="2">
    <source>
        <dbReference type="ARBA" id="ARBA00006275"/>
    </source>
</evidence>
<gene>
    <name evidence="8" type="ORF">QE417_004433</name>
</gene>
<name>A0ABU3H016_9SPHI</name>
<comment type="subcellular location">
    <subcellularLocation>
        <location evidence="1">Cell outer membrane</location>
    </subcellularLocation>
</comment>
<evidence type="ECO:0008006" key="10">
    <source>
        <dbReference type="Google" id="ProtNLM"/>
    </source>
</evidence>
<comment type="similarity">
    <text evidence="2">Belongs to the SusD family.</text>
</comment>
<organism evidence="8 9">
    <name type="scientific">Mucilaginibacter terrae</name>
    <dbReference type="NCBI Taxonomy" id="1955052"/>
    <lineage>
        <taxon>Bacteria</taxon>
        <taxon>Pseudomonadati</taxon>
        <taxon>Bacteroidota</taxon>
        <taxon>Sphingobacteriia</taxon>
        <taxon>Sphingobacteriales</taxon>
        <taxon>Sphingobacteriaceae</taxon>
        <taxon>Mucilaginibacter</taxon>
    </lineage>
</organism>
<dbReference type="PROSITE" id="PS51257">
    <property type="entry name" value="PROKAR_LIPOPROTEIN"/>
    <property type="match status" value="1"/>
</dbReference>
<dbReference type="InterPro" id="IPR012944">
    <property type="entry name" value="SusD_RagB_dom"/>
</dbReference>
<evidence type="ECO:0000256" key="1">
    <source>
        <dbReference type="ARBA" id="ARBA00004442"/>
    </source>
</evidence>
<dbReference type="SUPFAM" id="SSF48452">
    <property type="entry name" value="TPR-like"/>
    <property type="match status" value="1"/>
</dbReference>
<dbReference type="InterPro" id="IPR011990">
    <property type="entry name" value="TPR-like_helical_dom_sf"/>
</dbReference>
<dbReference type="Pfam" id="PF07980">
    <property type="entry name" value="SusD_RagB"/>
    <property type="match status" value="1"/>
</dbReference>
<evidence type="ECO:0000256" key="3">
    <source>
        <dbReference type="ARBA" id="ARBA00022729"/>
    </source>
</evidence>
<dbReference type="Proteomes" id="UP001258315">
    <property type="component" value="Unassembled WGS sequence"/>
</dbReference>
<reference evidence="9" key="1">
    <citation type="submission" date="2023-07" db="EMBL/GenBank/DDBJ databases">
        <title>Functional and genomic diversity of the sorghum phyllosphere microbiome.</title>
        <authorList>
            <person name="Shade A."/>
        </authorList>
    </citation>
    <scope>NUCLEOTIDE SEQUENCE [LARGE SCALE GENOMIC DNA]</scope>
    <source>
        <strain evidence="9">SORGH_AS_0422</strain>
    </source>
</reference>
<comment type="caution">
    <text evidence="8">The sequence shown here is derived from an EMBL/GenBank/DDBJ whole genome shotgun (WGS) entry which is preliminary data.</text>
</comment>
<evidence type="ECO:0000256" key="5">
    <source>
        <dbReference type="ARBA" id="ARBA00023237"/>
    </source>
</evidence>
<evidence type="ECO:0000259" key="6">
    <source>
        <dbReference type="Pfam" id="PF07980"/>
    </source>
</evidence>
<proteinExistence type="inferred from homology"/>
<keyword evidence="9" id="KW-1185">Reference proteome</keyword>
<evidence type="ECO:0000313" key="8">
    <source>
        <dbReference type="EMBL" id="MDT3405361.1"/>
    </source>
</evidence>
<accession>A0ABU3H016</accession>
<dbReference type="Gene3D" id="1.25.40.390">
    <property type="match status" value="1"/>
</dbReference>
<feature type="domain" description="RagB/SusD" evidence="6">
    <location>
        <begin position="330"/>
        <end position="586"/>
    </location>
</feature>
<dbReference type="Pfam" id="PF14322">
    <property type="entry name" value="SusD-like_3"/>
    <property type="match status" value="1"/>
</dbReference>
<sequence length="586" mass="64728">MKKFPILFITILALCGCKKFVEPGLQNNGKFENIYDEPLLAHGLLLNGYTRIPTNGWVFSDVATDDAVSNDRNNNFSKVATGQWTASFNPLDQWTNSKAAIQYINMFLTEADKVVFDAQNPTLNQMFKDRLKGEGYGLRALFSYYMLQAHAGKIGGTLYGYPILLTPESPTSDFNQPRAKFEDCVQQIYSDLNRAEELLPLDYKDISSTTEIPAKYSGILTETYNRVFGKLFSQRMTARIAKAIRAKATLMAASPAYAGGSTTTWANAAEAAAAVIDLNGGLNGFATNGLTWYAGGSGNQIDGLGSGANPAEIMWRTSIAQNSDLEADHFPPTLSGLGRLNPTQNLVNAFPALNGYPIGSASSNYSDAAPYTNRDPRLAAYILLNGSTAGPGNTTIYTANDRNTNDGLNKVETSTRTGYYMRKLLRQDVNRNASSISNQKHYRPHIRYTEIYLNYAEAANEAYGPLGNGPRAYSAYDVIKKIRQRAGIGLTNGDAYLESIKGDQGAMRTLIRNERRLELCFEGFRFWDLRRWNAGLNEAATGVNISQSNYLPITVESRSYQSFMIYGPIPYSETLKFNAIQQNTGW</sequence>
<protein>
    <recommendedName>
        <fullName evidence="10">RagB/SusD family nutrient uptake outer membrane protein</fullName>
    </recommendedName>
</protein>
<keyword evidence="4" id="KW-0472">Membrane</keyword>
<dbReference type="EMBL" id="JAVLVU010000001">
    <property type="protein sequence ID" value="MDT3405361.1"/>
    <property type="molecule type" value="Genomic_DNA"/>
</dbReference>
<dbReference type="InterPro" id="IPR033985">
    <property type="entry name" value="SusD-like_N"/>
</dbReference>
<keyword evidence="5" id="KW-0998">Cell outer membrane</keyword>
<evidence type="ECO:0000259" key="7">
    <source>
        <dbReference type="Pfam" id="PF14322"/>
    </source>
</evidence>
<keyword evidence="3" id="KW-0732">Signal</keyword>